<dbReference type="InterPro" id="IPR025996">
    <property type="entry name" value="MT1864/Rv1816-like_C"/>
</dbReference>
<comment type="caution">
    <text evidence="6">The sequence shown here is derived from an EMBL/GenBank/DDBJ whole genome shotgun (WGS) entry which is preliminary data.</text>
</comment>
<dbReference type="GO" id="GO:0000976">
    <property type="term" value="F:transcription cis-regulatory region binding"/>
    <property type="evidence" value="ECO:0007669"/>
    <property type="project" value="TreeGrafter"/>
</dbReference>
<dbReference type="EMBL" id="BNJF01000004">
    <property type="protein sequence ID" value="GHO48333.1"/>
    <property type="molecule type" value="Genomic_DNA"/>
</dbReference>
<dbReference type="InterPro" id="IPR009057">
    <property type="entry name" value="Homeodomain-like_sf"/>
</dbReference>
<dbReference type="PANTHER" id="PTHR30055">
    <property type="entry name" value="HTH-TYPE TRANSCRIPTIONAL REGULATOR RUTR"/>
    <property type="match status" value="1"/>
</dbReference>
<evidence type="ECO:0000313" key="6">
    <source>
        <dbReference type="EMBL" id="GHO48333.1"/>
    </source>
</evidence>
<evidence type="ECO:0000256" key="2">
    <source>
        <dbReference type="ARBA" id="ARBA00023125"/>
    </source>
</evidence>
<dbReference type="PROSITE" id="PS50977">
    <property type="entry name" value="HTH_TETR_2"/>
    <property type="match status" value="1"/>
</dbReference>
<evidence type="ECO:0000313" key="7">
    <source>
        <dbReference type="Proteomes" id="UP000612362"/>
    </source>
</evidence>
<dbReference type="SUPFAM" id="SSF46689">
    <property type="entry name" value="Homeodomain-like"/>
    <property type="match status" value="1"/>
</dbReference>
<feature type="domain" description="HTH tetR-type" evidence="5">
    <location>
        <begin position="15"/>
        <end position="75"/>
    </location>
</feature>
<dbReference type="Pfam" id="PF13305">
    <property type="entry name" value="TetR_C_33"/>
    <property type="match status" value="1"/>
</dbReference>
<gene>
    <name evidence="6" type="ORF">KSX_64960</name>
</gene>
<dbReference type="PRINTS" id="PR00455">
    <property type="entry name" value="HTHTETR"/>
</dbReference>
<evidence type="ECO:0000259" key="5">
    <source>
        <dbReference type="PROSITE" id="PS50977"/>
    </source>
</evidence>
<evidence type="ECO:0000256" key="3">
    <source>
        <dbReference type="ARBA" id="ARBA00023163"/>
    </source>
</evidence>
<dbReference type="Proteomes" id="UP000612362">
    <property type="component" value="Unassembled WGS sequence"/>
</dbReference>
<dbReference type="RefSeq" id="WP_220197559.1">
    <property type="nucleotide sequence ID" value="NZ_BNJF01000004.1"/>
</dbReference>
<keyword evidence="7" id="KW-1185">Reference proteome</keyword>
<protein>
    <submittedName>
        <fullName evidence="6">TetR family transcriptional regulator</fullName>
    </submittedName>
</protein>
<dbReference type="InterPro" id="IPR001647">
    <property type="entry name" value="HTH_TetR"/>
</dbReference>
<evidence type="ECO:0000256" key="1">
    <source>
        <dbReference type="ARBA" id="ARBA00023015"/>
    </source>
</evidence>
<organism evidence="6 7">
    <name type="scientific">Ktedonospora formicarum</name>
    <dbReference type="NCBI Taxonomy" id="2778364"/>
    <lineage>
        <taxon>Bacteria</taxon>
        <taxon>Bacillati</taxon>
        <taxon>Chloroflexota</taxon>
        <taxon>Ktedonobacteria</taxon>
        <taxon>Ktedonobacterales</taxon>
        <taxon>Ktedonobacteraceae</taxon>
        <taxon>Ktedonospora</taxon>
    </lineage>
</organism>
<dbReference type="SUPFAM" id="SSF48498">
    <property type="entry name" value="Tetracyclin repressor-like, C-terminal domain"/>
    <property type="match status" value="1"/>
</dbReference>
<proteinExistence type="predicted"/>
<keyword evidence="1" id="KW-0805">Transcription regulation</keyword>
<name>A0A8J3I9P5_9CHLR</name>
<sequence>MPNADHHKPQRYHHGNLRNALIQAGLELLSEGGAAALDLRKVARRVGVSQAAPYSHFADKQALIASITEEGFHRLAKRIQNALEEASADTLGQLQALARAYVSFAQENPWLMREMFSGLAIDRNLYPTLIASTHDVLKMFMRAIKHGQETNTIVKGDIGELGAVLWSLLHGIAILIIEKQTSPYTDDPESVEHFIHRCVQMLYNGLGSLSGNH</sequence>
<feature type="DNA-binding region" description="H-T-H motif" evidence="4">
    <location>
        <begin position="38"/>
        <end position="57"/>
    </location>
</feature>
<keyword evidence="3" id="KW-0804">Transcription</keyword>
<accession>A0A8J3I9P5</accession>
<dbReference type="Pfam" id="PF00440">
    <property type="entry name" value="TetR_N"/>
    <property type="match status" value="1"/>
</dbReference>
<dbReference type="AlphaFoldDB" id="A0A8J3I9P5"/>
<dbReference type="GO" id="GO:0003700">
    <property type="term" value="F:DNA-binding transcription factor activity"/>
    <property type="evidence" value="ECO:0007669"/>
    <property type="project" value="TreeGrafter"/>
</dbReference>
<dbReference type="InterPro" id="IPR036271">
    <property type="entry name" value="Tet_transcr_reg_TetR-rel_C_sf"/>
</dbReference>
<reference evidence="6" key="1">
    <citation type="submission" date="2020-10" db="EMBL/GenBank/DDBJ databases">
        <title>Taxonomic study of unclassified bacteria belonging to the class Ktedonobacteria.</title>
        <authorList>
            <person name="Yabe S."/>
            <person name="Wang C.M."/>
            <person name="Zheng Y."/>
            <person name="Sakai Y."/>
            <person name="Cavaletti L."/>
            <person name="Monciardini P."/>
            <person name="Donadio S."/>
        </authorList>
    </citation>
    <scope>NUCLEOTIDE SEQUENCE</scope>
    <source>
        <strain evidence="6">SOSP1-1</strain>
    </source>
</reference>
<dbReference type="PANTHER" id="PTHR30055:SF220">
    <property type="entry name" value="TETR-FAMILY REGULATORY PROTEIN"/>
    <property type="match status" value="1"/>
</dbReference>
<dbReference type="InterPro" id="IPR050109">
    <property type="entry name" value="HTH-type_TetR-like_transc_reg"/>
</dbReference>
<keyword evidence="2 4" id="KW-0238">DNA-binding</keyword>
<dbReference type="Gene3D" id="1.10.357.10">
    <property type="entry name" value="Tetracycline Repressor, domain 2"/>
    <property type="match status" value="1"/>
</dbReference>
<evidence type="ECO:0000256" key="4">
    <source>
        <dbReference type="PROSITE-ProRule" id="PRU00335"/>
    </source>
</evidence>